<keyword evidence="1" id="KW-0732">Signal</keyword>
<feature type="domain" description="Outer membrane protein beta-barrel" evidence="2">
    <location>
        <begin position="19"/>
        <end position="192"/>
    </location>
</feature>
<feature type="signal peptide" evidence="1">
    <location>
        <begin position="1"/>
        <end position="19"/>
    </location>
</feature>
<name>A0A939GA63_9BACT</name>
<organism evidence="3 4">
    <name type="scientific">Fibrella aquatilis</name>
    <dbReference type="NCBI Taxonomy" id="2817059"/>
    <lineage>
        <taxon>Bacteria</taxon>
        <taxon>Pseudomonadati</taxon>
        <taxon>Bacteroidota</taxon>
        <taxon>Cytophagia</taxon>
        <taxon>Cytophagales</taxon>
        <taxon>Spirosomataceae</taxon>
        <taxon>Fibrella</taxon>
    </lineage>
</organism>
<proteinExistence type="predicted"/>
<comment type="caution">
    <text evidence="3">The sequence shown here is derived from an EMBL/GenBank/DDBJ whole genome shotgun (WGS) entry which is preliminary data.</text>
</comment>
<dbReference type="Proteomes" id="UP000664795">
    <property type="component" value="Unassembled WGS sequence"/>
</dbReference>
<sequence>MKTIYLCIIACFITITSQAQVLFGVQSSFQSSNISISSGGIGGIDVSTFLKSSWGYRFGVMADIPVTDRLSVRPQLLYSTKGYKVDFSALFGGFGGGLGGGLLGEATAIRITTNYLEMPVQAMYGFDAGSGRIVVGAGPYVAYALSGSVDGTDVPFEPGVPRIDYGAALSLGYETPAGLSFSAYYSHGLANTVSSEPNTTNPDPNNPNFVPSGTVQNRSFGLTLGYFFGTGN</sequence>
<protein>
    <submittedName>
        <fullName evidence="3">PorT family protein</fullName>
    </submittedName>
</protein>
<dbReference type="InterPro" id="IPR025665">
    <property type="entry name" value="Beta-barrel_OMP_2"/>
</dbReference>
<evidence type="ECO:0000313" key="3">
    <source>
        <dbReference type="EMBL" id="MBO0932871.1"/>
    </source>
</evidence>
<accession>A0A939GA63</accession>
<feature type="chain" id="PRO_5037383182" evidence="1">
    <location>
        <begin position="20"/>
        <end position="232"/>
    </location>
</feature>
<reference evidence="3 4" key="1">
    <citation type="submission" date="2021-03" db="EMBL/GenBank/DDBJ databases">
        <title>Fibrella sp. HMF5036 genome sequencing and assembly.</title>
        <authorList>
            <person name="Kang H."/>
            <person name="Kim H."/>
            <person name="Bae S."/>
            <person name="Joh K."/>
        </authorList>
    </citation>
    <scope>NUCLEOTIDE SEQUENCE [LARGE SCALE GENOMIC DNA]</scope>
    <source>
        <strain evidence="3 4">HMF5036</strain>
    </source>
</reference>
<gene>
    <name evidence="3" type="ORF">J2I48_17810</name>
</gene>
<evidence type="ECO:0000259" key="2">
    <source>
        <dbReference type="Pfam" id="PF13568"/>
    </source>
</evidence>
<evidence type="ECO:0000256" key="1">
    <source>
        <dbReference type="SAM" id="SignalP"/>
    </source>
</evidence>
<evidence type="ECO:0000313" key="4">
    <source>
        <dbReference type="Proteomes" id="UP000664795"/>
    </source>
</evidence>
<dbReference type="AlphaFoldDB" id="A0A939GA63"/>
<dbReference type="EMBL" id="JAFMYU010000015">
    <property type="protein sequence ID" value="MBO0932871.1"/>
    <property type="molecule type" value="Genomic_DNA"/>
</dbReference>
<keyword evidence="4" id="KW-1185">Reference proteome</keyword>
<dbReference type="Pfam" id="PF13568">
    <property type="entry name" value="OMP_b-brl_2"/>
    <property type="match status" value="1"/>
</dbReference>
<dbReference type="RefSeq" id="WP_207336836.1">
    <property type="nucleotide sequence ID" value="NZ_JAFMYU010000015.1"/>
</dbReference>